<keyword evidence="8 11" id="KW-0456">Lyase</keyword>
<keyword evidence="10 11" id="KW-0670">Pyruvate</keyword>
<dbReference type="NCBIfam" id="NF003678">
    <property type="entry name" value="PRK05305.1-2"/>
    <property type="match status" value="1"/>
</dbReference>
<dbReference type="EMBL" id="FCOR01000008">
    <property type="protein sequence ID" value="CVK16583.1"/>
    <property type="molecule type" value="Genomic_DNA"/>
</dbReference>
<name>A0A0X3AQP7_9FLAO</name>
<comment type="similarity">
    <text evidence="11">Belongs to the phosphatidylserine decarboxylase family. PSD-A subfamily.</text>
</comment>
<keyword evidence="12" id="KW-0812">Transmembrane</keyword>
<keyword evidence="6 11" id="KW-0865">Zymogen</keyword>
<gene>
    <name evidence="11" type="primary">psd</name>
    <name evidence="13" type="ORF">Ga0061079_10886</name>
</gene>
<evidence type="ECO:0000256" key="10">
    <source>
        <dbReference type="ARBA" id="ARBA00023317"/>
    </source>
</evidence>
<evidence type="ECO:0000256" key="6">
    <source>
        <dbReference type="ARBA" id="ARBA00023145"/>
    </source>
</evidence>
<dbReference type="GO" id="GO:0005886">
    <property type="term" value="C:plasma membrane"/>
    <property type="evidence" value="ECO:0007669"/>
    <property type="project" value="UniProtKB-SubCell"/>
</dbReference>
<dbReference type="UniPathway" id="UPA00558">
    <property type="reaction ID" value="UER00616"/>
</dbReference>
<comment type="function">
    <text evidence="11">Catalyzes the formation of phosphatidylethanolamine (PtdEtn) from phosphatidylserine (PtdSer).</text>
</comment>
<keyword evidence="7 11" id="KW-0594">Phospholipid biosynthesis</keyword>
<feature type="transmembrane region" description="Helical" evidence="12">
    <location>
        <begin position="9"/>
        <end position="27"/>
    </location>
</feature>
<protein>
    <recommendedName>
        <fullName evidence="11">Phosphatidylserine decarboxylase proenzyme</fullName>
        <ecNumber evidence="11">4.1.1.65</ecNumber>
    </recommendedName>
    <component>
        <recommendedName>
            <fullName evidence="11">Phosphatidylserine decarboxylase alpha chain</fullName>
        </recommendedName>
    </component>
    <component>
        <recommendedName>
            <fullName evidence="11">Phosphatidylserine decarboxylase beta chain</fullName>
        </recommendedName>
    </component>
</protein>
<evidence type="ECO:0000256" key="2">
    <source>
        <dbReference type="ARBA" id="ARBA00022516"/>
    </source>
</evidence>
<dbReference type="RefSeq" id="WP_055425770.1">
    <property type="nucleotide sequence ID" value="NZ_FCOR01000008.1"/>
</dbReference>
<evidence type="ECO:0000256" key="4">
    <source>
        <dbReference type="ARBA" id="ARBA00023098"/>
    </source>
</evidence>
<keyword evidence="5 11" id="KW-0472">Membrane</keyword>
<comment type="cofactor">
    <cofactor evidence="11">
        <name>pyruvate</name>
        <dbReference type="ChEBI" id="CHEBI:15361"/>
    </cofactor>
    <text evidence="11">Binds 1 pyruvoyl group covalently per subunit.</text>
</comment>
<dbReference type="OrthoDB" id="9790893at2"/>
<dbReference type="Pfam" id="PF02666">
    <property type="entry name" value="PS_Dcarbxylase"/>
    <property type="match status" value="1"/>
</dbReference>
<keyword evidence="4 11" id="KW-0443">Lipid metabolism</keyword>
<organism evidence="13 14">
    <name type="scientific">Apibacter mensalis</name>
    <dbReference type="NCBI Taxonomy" id="1586267"/>
    <lineage>
        <taxon>Bacteria</taxon>
        <taxon>Pseudomonadati</taxon>
        <taxon>Bacteroidota</taxon>
        <taxon>Flavobacteriia</taxon>
        <taxon>Flavobacteriales</taxon>
        <taxon>Weeksellaceae</taxon>
        <taxon>Apibacter</taxon>
    </lineage>
</organism>
<keyword evidence="9 11" id="KW-1208">Phospholipid metabolism</keyword>
<comment type="subcellular location">
    <subcellularLocation>
        <location evidence="11">Cell membrane</location>
        <topology evidence="11">Peripheral membrane protein</topology>
    </subcellularLocation>
</comment>
<evidence type="ECO:0000256" key="8">
    <source>
        <dbReference type="ARBA" id="ARBA00023239"/>
    </source>
</evidence>
<keyword evidence="14" id="KW-1185">Reference proteome</keyword>
<dbReference type="InterPro" id="IPR033175">
    <property type="entry name" value="PSD-A"/>
</dbReference>
<evidence type="ECO:0000256" key="11">
    <source>
        <dbReference type="HAMAP-Rule" id="MF_00664"/>
    </source>
</evidence>
<feature type="transmembrane region" description="Helical" evidence="12">
    <location>
        <begin position="33"/>
        <end position="51"/>
    </location>
</feature>
<keyword evidence="3 11" id="KW-0210">Decarboxylase</keyword>
<sequence>MRLHKEGKSIINISLLISIVISILSIYCLYYWGLIIAIPAMVLSFFIIWFFRNPIRKCQAKDNEIIAPVDGKVVIVKEVYEKEFLKTNCIQVSIFMSPLNVHVCRYPVSGKVIFKKYHPGKFLVAWHEKSSELNERTTVAVETQQEQKILFRQIAGAMARRIVIYSQIGDMAQAGKDFGFIKFGSRMDIFLPLGTEILVKVGEMIPDGGERVIARLKN</sequence>
<feature type="modified residue" description="Pyruvic acid (Ser); by autocatalysis" evidence="11">
    <location>
        <position position="185"/>
    </location>
</feature>
<dbReference type="GO" id="GO:0004609">
    <property type="term" value="F:phosphatidylserine decarboxylase activity"/>
    <property type="evidence" value="ECO:0007669"/>
    <property type="project" value="UniProtKB-UniRule"/>
</dbReference>
<comment type="pathway">
    <text evidence="11">Phospholipid metabolism; phosphatidylethanolamine biosynthesis; phosphatidylethanolamine from CDP-diacylglycerol: step 2/2.</text>
</comment>
<comment type="subunit">
    <text evidence="11">Heterodimer of a large membrane-associated beta subunit and a small pyruvoyl-containing alpha subunit.</text>
</comment>
<dbReference type="Proteomes" id="UP000182761">
    <property type="component" value="Unassembled WGS sequence"/>
</dbReference>
<comment type="PTM">
    <text evidence="11">Is synthesized initially as an inactive proenzyme. Formation of the active enzyme involves a self-maturation process in which the active site pyruvoyl group is generated from an internal serine residue via an autocatalytic post-translational modification. Two non-identical subunits are generated from the proenzyme in this reaction, and the pyruvate is formed at the N-terminus of the alpha chain, which is derived from the carboxyl end of the proenzyme. The post-translation cleavage follows an unusual pathway, termed non-hydrolytic serinolysis, in which the side chain hydroxyl group of the serine supplies its oxygen atom to form the C-terminus of the beta chain, while the remainder of the serine residue undergoes an oxidative deamination to produce ammonia and the pyruvoyl prosthetic group on the alpha chain.</text>
</comment>
<evidence type="ECO:0000256" key="12">
    <source>
        <dbReference type="SAM" id="Phobius"/>
    </source>
</evidence>
<dbReference type="InterPro" id="IPR003817">
    <property type="entry name" value="PS_Dcarbxylase"/>
</dbReference>
<evidence type="ECO:0000256" key="7">
    <source>
        <dbReference type="ARBA" id="ARBA00023209"/>
    </source>
</evidence>
<feature type="active site" description="Schiff-base intermediate with substrate; via pyruvic acid" evidence="11">
    <location>
        <position position="185"/>
    </location>
</feature>
<keyword evidence="1 11" id="KW-1003">Cell membrane</keyword>
<proteinExistence type="inferred from homology"/>
<accession>A0A0X3AQP7</accession>
<evidence type="ECO:0000256" key="5">
    <source>
        <dbReference type="ARBA" id="ARBA00023136"/>
    </source>
</evidence>
<evidence type="ECO:0000313" key="13">
    <source>
        <dbReference type="EMBL" id="CVK16583.1"/>
    </source>
</evidence>
<comment type="catalytic activity">
    <reaction evidence="11">
        <text>a 1,2-diacyl-sn-glycero-3-phospho-L-serine + H(+) = a 1,2-diacyl-sn-glycero-3-phosphoethanolamine + CO2</text>
        <dbReference type="Rhea" id="RHEA:20828"/>
        <dbReference type="ChEBI" id="CHEBI:15378"/>
        <dbReference type="ChEBI" id="CHEBI:16526"/>
        <dbReference type="ChEBI" id="CHEBI:57262"/>
        <dbReference type="ChEBI" id="CHEBI:64612"/>
        <dbReference type="EC" id="4.1.1.65"/>
    </reaction>
</comment>
<feature type="chain" id="PRO_5023397641" description="Phosphatidylserine decarboxylase beta chain" evidence="11">
    <location>
        <begin position="1"/>
        <end position="184"/>
    </location>
</feature>
<keyword evidence="2 11" id="KW-0444">Lipid biosynthesis</keyword>
<feature type="chain" id="PRO_5023397640" description="Phosphatidylserine decarboxylase alpha chain" evidence="11">
    <location>
        <begin position="185"/>
        <end position="218"/>
    </location>
</feature>
<reference evidence="13 14" key="1">
    <citation type="submission" date="2016-01" db="EMBL/GenBank/DDBJ databases">
        <authorList>
            <person name="McClelland M."/>
            <person name="Jain A."/>
            <person name="Saraogi P."/>
            <person name="Mendelson R."/>
            <person name="Westerman R."/>
            <person name="SanMiguel P."/>
            <person name="Csonka L."/>
        </authorList>
    </citation>
    <scope>NUCLEOTIDE SEQUENCE [LARGE SCALE GENOMIC DNA]</scope>
    <source>
        <strain evidence="13 14">R-53146</strain>
    </source>
</reference>
<evidence type="ECO:0000256" key="1">
    <source>
        <dbReference type="ARBA" id="ARBA00022475"/>
    </source>
</evidence>
<dbReference type="PANTHER" id="PTHR35809">
    <property type="entry name" value="ARCHAETIDYLSERINE DECARBOXYLASE PROENZYME-RELATED"/>
    <property type="match status" value="1"/>
</dbReference>
<evidence type="ECO:0000256" key="9">
    <source>
        <dbReference type="ARBA" id="ARBA00023264"/>
    </source>
</evidence>
<dbReference type="PANTHER" id="PTHR35809:SF1">
    <property type="entry name" value="ARCHAETIDYLSERINE DECARBOXYLASE PROENZYME-RELATED"/>
    <property type="match status" value="1"/>
</dbReference>
<feature type="site" description="Cleavage (non-hydrolytic); by autocatalysis" evidence="11">
    <location>
        <begin position="184"/>
        <end position="185"/>
    </location>
</feature>
<keyword evidence="12" id="KW-1133">Transmembrane helix</keyword>
<evidence type="ECO:0000313" key="14">
    <source>
        <dbReference type="Proteomes" id="UP000182761"/>
    </source>
</evidence>
<dbReference type="AlphaFoldDB" id="A0A0X3AQP7"/>
<dbReference type="HAMAP" id="MF_00664">
    <property type="entry name" value="PS_decarb_PSD_A"/>
    <property type="match status" value="1"/>
</dbReference>
<evidence type="ECO:0000256" key="3">
    <source>
        <dbReference type="ARBA" id="ARBA00022793"/>
    </source>
</evidence>
<dbReference type="EC" id="4.1.1.65" evidence="11"/>
<dbReference type="STRING" id="1586267.GCA_001418685_01445"/>
<dbReference type="GO" id="GO:0006646">
    <property type="term" value="P:phosphatidylethanolamine biosynthetic process"/>
    <property type="evidence" value="ECO:0007669"/>
    <property type="project" value="UniProtKB-UniRule"/>
</dbReference>